<protein>
    <submittedName>
        <fullName evidence="3">Uncharacterized protein</fullName>
    </submittedName>
</protein>
<evidence type="ECO:0000259" key="2">
    <source>
        <dbReference type="Pfam" id="PF18994"/>
    </source>
</evidence>
<dbReference type="KEGG" id="pib:BBD41_03115"/>
<feature type="domain" description="Prophage endopeptidase tail N-terminal" evidence="2">
    <location>
        <begin position="2"/>
        <end position="82"/>
    </location>
</feature>
<reference evidence="3" key="1">
    <citation type="submission" date="2016-08" db="EMBL/GenBank/DDBJ databases">
        <title>Complete Genome Seqeunce of Paenibacillus sp. nov. IHBB 9852 from high altitute lake of Indian trans-Himalayas.</title>
        <authorList>
            <person name="Kiran S."/>
            <person name="Swarnkar M.K."/>
            <person name="Rana A."/>
            <person name="Tewari R."/>
            <person name="Gulati A."/>
        </authorList>
    </citation>
    <scope>NUCLEOTIDE SEQUENCE [LARGE SCALE GENOMIC DNA]</scope>
    <source>
        <strain evidence="3">IHBB 9852</strain>
    </source>
</reference>
<dbReference type="InterPro" id="IPR010572">
    <property type="entry name" value="Tail_dom"/>
</dbReference>
<dbReference type="EMBL" id="CP016809">
    <property type="protein sequence ID" value="ANY71651.1"/>
    <property type="molecule type" value="Genomic_DNA"/>
</dbReference>
<organism evidence="3">
    <name type="scientific">Paenibacillus ihbetae</name>
    <dbReference type="NCBI Taxonomy" id="1870820"/>
    <lineage>
        <taxon>Bacteria</taxon>
        <taxon>Bacillati</taxon>
        <taxon>Bacillota</taxon>
        <taxon>Bacilli</taxon>
        <taxon>Bacillales</taxon>
        <taxon>Paenibacillaceae</taxon>
        <taxon>Paenibacillus</taxon>
    </lineage>
</organism>
<dbReference type="AlphaFoldDB" id="A0A1B2DVE0"/>
<dbReference type="Pfam" id="PF18994">
    <property type="entry name" value="Prophage_tailD1"/>
    <property type="match status" value="1"/>
</dbReference>
<evidence type="ECO:0000313" key="3">
    <source>
        <dbReference type="EMBL" id="ANY71651.1"/>
    </source>
</evidence>
<dbReference type="InterPro" id="IPR007119">
    <property type="entry name" value="Phage_tail_spike_N"/>
</dbReference>
<evidence type="ECO:0000259" key="1">
    <source>
        <dbReference type="Pfam" id="PF06605"/>
    </source>
</evidence>
<gene>
    <name evidence="3" type="ORF">BBD41_03115</name>
</gene>
<dbReference type="InterPro" id="IPR044051">
    <property type="entry name" value="Prophage_tail_N"/>
</dbReference>
<name>A0A1B2DVE0_9BACL</name>
<dbReference type="Pfam" id="PF06605">
    <property type="entry name" value="Prophage_tail"/>
    <property type="match status" value="2"/>
</dbReference>
<dbReference type="RefSeq" id="WP_099476681.1">
    <property type="nucleotide sequence ID" value="NZ_CP016809.1"/>
</dbReference>
<feature type="domain" description="Tail spike" evidence="1">
    <location>
        <begin position="86"/>
        <end position="188"/>
    </location>
</feature>
<proteinExistence type="predicted"/>
<feature type="domain" description="Tail spike" evidence="1">
    <location>
        <begin position="195"/>
        <end position="266"/>
    </location>
</feature>
<sequence>MITILNQSHQPLAVIEDYFNDEILEQINGSYTLSFSLYLDDEKSQYIAMGNIAEVENQYFNIIHHRRTRSEDGKVEIVVYCEQVAYDLLFHLFEGGFIHSGTPQQLLTLALDGTKFAVGSVQPTGYISIELKEGVNARGVLMEIAAQSGCELLFDQYVVSLLNKRGQDRGVQFRLGKNLKGIIKDVNGQTGEILTSYEIDVVELNTLPEFAGLEYFELGDVVDIIDEELGINEQQRIIEYSYSPKRRINSKVKIANYIEGIQDTIYRIQTTTVGKDKWMYGVKIGPDEGIVIERYDKMARSIWNADEFRMQKGNGNGSYTDSLYFDPINQEYEFTGVVRAGQFIGGSIQIGNDFSVDETGHMKAVGAEFSGDISASTITGGDIYGSFIQGADILGSTIRTAASGERIVLDPYGFEFFDSFNALRVTLGTNPQANISGHTYYNSSSQSQGLIYASGNQLHVIGVNDLFMRALNGSTIFQGTVDFSQANVIGL</sequence>
<dbReference type="NCBIfam" id="TIGR01665">
    <property type="entry name" value="put_anti_recept"/>
    <property type="match status" value="1"/>
</dbReference>
<accession>A0A1B2DVE0</accession>